<feature type="transmembrane region" description="Helical" evidence="1">
    <location>
        <begin position="59"/>
        <end position="80"/>
    </location>
</feature>
<sequence length="226" mass="23740">METSAQSTGEQSAAMRLLLACGVIAPLLNSVVILILGAIRPGYNAWIVPDSNLELGDGGWIQISNYIVTGALLLAFAMGMRLRLCTGRGSTWGPILLGIYGLTFIATGPILPDPALGYPPGASSALTIHGAIHIIFGQLQFTSLIAACFVLARRDAALERRSWSWYSVATGLLVAASDVAFVLTAKLLDGGPTGLIERIGIIGGGIWIALLAIRLMNRSVPRVSGE</sequence>
<accession>A0A8J3N648</accession>
<keyword evidence="1" id="KW-1133">Transmembrane helix</keyword>
<feature type="transmembrane region" description="Helical" evidence="1">
    <location>
        <begin position="92"/>
        <end position="111"/>
    </location>
</feature>
<gene>
    <name evidence="2" type="ORF">KSF_100150</name>
</gene>
<feature type="transmembrane region" description="Helical" evidence="1">
    <location>
        <begin position="131"/>
        <end position="151"/>
    </location>
</feature>
<evidence type="ECO:0008006" key="4">
    <source>
        <dbReference type="Google" id="ProtNLM"/>
    </source>
</evidence>
<proteinExistence type="predicted"/>
<evidence type="ECO:0000313" key="3">
    <source>
        <dbReference type="Proteomes" id="UP000597444"/>
    </source>
</evidence>
<name>A0A8J3N648_9CHLR</name>
<keyword evidence="3" id="KW-1185">Reference proteome</keyword>
<feature type="transmembrane region" description="Helical" evidence="1">
    <location>
        <begin position="163"/>
        <end position="183"/>
    </location>
</feature>
<organism evidence="2 3">
    <name type="scientific">Reticulibacter mediterranei</name>
    <dbReference type="NCBI Taxonomy" id="2778369"/>
    <lineage>
        <taxon>Bacteria</taxon>
        <taxon>Bacillati</taxon>
        <taxon>Chloroflexota</taxon>
        <taxon>Ktedonobacteria</taxon>
        <taxon>Ktedonobacterales</taxon>
        <taxon>Reticulibacteraceae</taxon>
        <taxon>Reticulibacter</taxon>
    </lineage>
</organism>
<feature type="transmembrane region" description="Helical" evidence="1">
    <location>
        <begin position="195"/>
        <end position="213"/>
    </location>
</feature>
<keyword evidence="1" id="KW-0812">Transmembrane</keyword>
<dbReference type="Proteomes" id="UP000597444">
    <property type="component" value="Unassembled WGS sequence"/>
</dbReference>
<reference evidence="2" key="1">
    <citation type="submission" date="2020-10" db="EMBL/GenBank/DDBJ databases">
        <title>Taxonomic study of unclassified bacteria belonging to the class Ktedonobacteria.</title>
        <authorList>
            <person name="Yabe S."/>
            <person name="Wang C.M."/>
            <person name="Zheng Y."/>
            <person name="Sakai Y."/>
            <person name="Cavaletti L."/>
            <person name="Monciardini P."/>
            <person name="Donadio S."/>
        </authorList>
    </citation>
    <scope>NUCLEOTIDE SEQUENCE</scope>
    <source>
        <strain evidence="2">ID150040</strain>
    </source>
</reference>
<dbReference type="RefSeq" id="WP_220210576.1">
    <property type="nucleotide sequence ID" value="NZ_BNJK01000002.1"/>
</dbReference>
<dbReference type="InterPro" id="IPR009339">
    <property type="entry name" value="DUF998"/>
</dbReference>
<feature type="transmembrane region" description="Helical" evidence="1">
    <location>
        <begin position="17"/>
        <end position="39"/>
    </location>
</feature>
<protein>
    <recommendedName>
        <fullName evidence="4">DUF998 domain-containing protein</fullName>
    </recommendedName>
</protein>
<comment type="caution">
    <text evidence="2">The sequence shown here is derived from an EMBL/GenBank/DDBJ whole genome shotgun (WGS) entry which is preliminary data.</text>
</comment>
<evidence type="ECO:0000313" key="2">
    <source>
        <dbReference type="EMBL" id="GHO99967.1"/>
    </source>
</evidence>
<keyword evidence="1" id="KW-0472">Membrane</keyword>
<dbReference type="AlphaFoldDB" id="A0A8J3N648"/>
<dbReference type="Pfam" id="PF06197">
    <property type="entry name" value="DUF998"/>
    <property type="match status" value="1"/>
</dbReference>
<dbReference type="EMBL" id="BNJK01000002">
    <property type="protein sequence ID" value="GHO99967.1"/>
    <property type="molecule type" value="Genomic_DNA"/>
</dbReference>
<evidence type="ECO:0000256" key="1">
    <source>
        <dbReference type="SAM" id="Phobius"/>
    </source>
</evidence>